<reference evidence="4" key="1">
    <citation type="submission" date="2024-02" db="UniProtKB">
        <authorList>
            <consortium name="WormBaseParasite"/>
        </authorList>
    </citation>
    <scope>IDENTIFICATION</scope>
</reference>
<evidence type="ECO:0000256" key="1">
    <source>
        <dbReference type="SAM" id="MobiDB-lite"/>
    </source>
</evidence>
<dbReference type="Pfam" id="PF11977">
    <property type="entry name" value="RNase_Zc3h12a"/>
    <property type="match status" value="1"/>
</dbReference>
<feature type="region of interest" description="Disordered" evidence="1">
    <location>
        <begin position="746"/>
        <end position="766"/>
    </location>
</feature>
<sequence length="766" mass="86163">MAADQVFGYPWDGGSPLSAIGDDSGLELTERRPHHLLRPVYINAVEVGFAYHQVDRDRRLHVRGVTIALWYFISKGHQVIALLPHCFKIYTEKSSNWTELMHLFRMNLIEFTPGFGSEKYIEVNRILATRARETGGCVVARSQMHAILDEIPQLDKTIEKRLLMPAFNGDDLIFPMDGPLGRNGPTLNSTLCCDPADIEWGRCSHHQLTLHDQRTWVQRLTAVVSSKSTWTALATKLNNFEPSTAINLKNLPIRPSTSLHLKVRPPESNPPDGRGFSHERRAMRRNEQDLYYLPSSGGDQQMSPHMAPSSRTLDDLFLPEYAQDSLSLEKSASTPSDENSPTNGYGGGFGNFQQNGYMNGGFRTYQNNNCGNHYGRYNNPSSAYNTMIRRRFVGQPYWQQRGFPGVGNHPNGQNNGYMNNCNSFNRYRFNEDCGTCQNCRHSCLNNRVQPIYERRYDQRSDRFYERLGAVDESPISQDPRFRPIRHNDLFEENNVCGMGSTNHNENNGGSQANRAPSFEILPTSSTENKEVFNQVAAILGWEKAKMITERYPHVNSVQMLIEYAFEDPDTPPDLVLSSATQVFESGIAPIQQDLQANTDENNNVEIPSSNSINEGQQIEIESHQEEASLNAPDESTRDIVDNSPQQSNQINTVEGVKPLNGGQVDVGWQKFGQRAERKSSALIVPSRRRLRATQALPALPRAENTETEALRTAEQSPPSKSVHTAIQLDIEELPLIDLSFTGQDEETIESPVSMSNIPDELANANF</sequence>
<dbReference type="InterPro" id="IPR021869">
    <property type="entry name" value="RNase_Zc3h12_NYN"/>
</dbReference>
<dbReference type="GO" id="GO:0004521">
    <property type="term" value="F:RNA endonuclease activity"/>
    <property type="evidence" value="ECO:0007669"/>
    <property type="project" value="TreeGrafter"/>
</dbReference>
<dbReference type="PANTHER" id="PTHR12876">
    <property type="entry name" value="N4BP1-RELATED"/>
    <property type="match status" value="1"/>
</dbReference>
<organism evidence="3 4">
    <name type="scientific">Mesorhabditis belari</name>
    <dbReference type="NCBI Taxonomy" id="2138241"/>
    <lineage>
        <taxon>Eukaryota</taxon>
        <taxon>Metazoa</taxon>
        <taxon>Ecdysozoa</taxon>
        <taxon>Nematoda</taxon>
        <taxon>Chromadorea</taxon>
        <taxon>Rhabditida</taxon>
        <taxon>Rhabditina</taxon>
        <taxon>Rhabditomorpha</taxon>
        <taxon>Rhabditoidea</taxon>
        <taxon>Rhabditidae</taxon>
        <taxon>Mesorhabditinae</taxon>
        <taxon>Mesorhabditis</taxon>
    </lineage>
</organism>
<dbReference type="GO" id="GO:0036464">
    <property type="term" value="C:cytoplasmic ribonucleoprotein granule"/>
    <property type="evidence" value="ECO:0007669"/>
    <property type="project" value="TreeGrafter"/>
</dbReference>
<dbReference type="Gene3D" id="3.40.50.11980">
    <property type="match status" value="1"/>
</dbReference>
<dbReference type="WBParaSite" id="MBELARI_LOCUS1044">
    <property type="protein sequence ID" value="MBELARI_LOCUS1044"/>
    <property type="gene ID" value="MBELARI_LOCUS1044"/>
</dbReference>
<accession>A0AAF3J1K3</accession>
<dbReference type="InterPro" id="IPR051101">
    <property type="entry name" value="ZC3H12/N4BP1_RNase_Reg"/>
</dbReference>
<evidence type="ECO:0000259" key="2">
    <source>
        <dbReference type="Pfam" id="PF11977"/>
    </source>
</evidence>
<dbReference type="Proteomes" id="UP000887575">
    <property type="component" value="Unassembled WGS sequence"/>
</dbReference>
<proteinExistence type="predicted"/>
<dbReference type="PANTHER" id="PTHR12876:SF40">
    <property type="entry name" value="RNASE NYN DOMAIN-CONTAINING PROTEIN"/>
    <property type="match status" value="1"/>
</dbReference>
<dbReference type="GO" id="GO:0003729">
    <property type="term" value="F:mRNA binding"/>
    <property type="evidence" value="ECO:0007669"/>
    <property type="project" value="TreeGrafter"/>
</dbReference>
<dbReference type="AlphaFoldDB" id="A0AAF3J1K3"/>
<dbReference type="GO" id="GO:0005634">
    <property type="term" value="C:nucleus"/>
    <property type="evidence" value="ECO:0007669"/>
    <property type="project" value="TreeGrafter"/>
</dbReference>
<feature type="domain" description="RNase NYN" evidence="2">
    <location>
        <begin position="37"/>
        <end position="188"/>
    </location>
</feature>
<evidence type="ECO:0000313" key="3">
    <source>
        <dbReference type="Proteomes" id="UP000887575"/>
    </source>
</evidence>
<protein>
    <submittedName>
        <fullName evidence="4">RNase NYN domain-containing protein</fullName>
    </submittedName>
</protein>
<feature type="region of interest" description="Disordered" evidence="1">
    <location>
        <begin position="697"/>
        <end position="722"/>
    </location>
</feature>
<feature type="region of interest" description="Disordered" evidence="1">
    <location>
        <begin position="623"/>
        <end position="645"/>
    </location>
</feature>
<keyword evidence="3" id="KW-1185">Reference proteome</keyword>
<feature type="region of interest" description="Disordered" evidence="1">
    <location>
        <begin position="291"/>
        <end position="311"/>
    </location>
</feature>
<feature type="region of interest" description="Disordered" evidence="1">
    <location>
        <begin position="326"/>
        <end position="351"/>
    </location>
</feature>
<evidence type="ECO:0000313" key="4">
    <source>
        <dbReference type="WBParaSite" id="MBELARI_LOCUS1044"/>
    </source>
</evidence>
<feature type="region of interest" description="Disordered" evidence="1">
    <location>
        <begin position="259"/>
        <end position="279"/>
    </location>
</feature>
<feature type="compositionally biased region" description="Polar residues" evidence="1">
    <location>
        <begin position="713"/>
        <end position="722"/>
    </location>
</feature>
<name>A0AAF3J1K3_9BILA</name>
<feature type="compositionally biased region" description="Polar residues" evidence="1">
    <location>
        <begin position="326"/>
        <end position="342"/>
    </location>
</feature>